<name>A0A1F7I9L5_9BACT</name>
<keyword evidence="1" id="KW-0812">Transmembrane</keyword>
<dbReference type="STRING" id="1802056.A2954_01930"/>
<dbReference type="Gene3D" id="2.60.40.10">
    <property type="entry name" value="Immunoglobulins"/>
    <property type="match status" value="1"/>
</dbReference>
<dbReference type="PANTHER" id="PTHR37833:SF1">
    <property type="entry name" value="SIGNAL PEPTIDE PROTEIN"/>
    <property type="match status" value="1"/>
</dbReference>
<gene>
    <name evidence="2" type="ORF">A2954_01930</name>
</gene>
<dbReference type="PANTHER" id="PTHR37833">
    <property type="entry name" value="LIPOPROTEIN-RELATED"/>
    <property type="match status" value="1"/>
</dbReference>
<accession>A0A1F7I9L5</accession>
<dbReference type="Proteomes" id="UP000177698">
    <property type="component" value="Unassembled WGS sequence"/>
</dbReference>
<evidence type="ECO:0000313" key="3">
    <source>
        <dbReference type="Proteomes" id="UP000177698"/>
    </source>
</evidence>
<evidence type="ECO:0000313" key="2">
    <source>
        <dbReference type="EMBL" id="OGK40051.1"/>
    </source>
</evidence>
<dbReference type="EMBL" id="MGAG01000030">
    <property type="protein sequence ID" value="OGK40051.1"/>
    <property type="molecule type" value="Genomic_DNA"/>
</dbReference>
<sequence>MSKSFIFGIIIFALVVIGGSYFLVAGGKQKSSKDLPPVYNSKDKEKPKVEVKEVTKDLGDMKVSDQKSADFSIKNIGSRELTLFNISSSCGCTVGQIIIEGKESREFGMHAQSDESFAISPDKSALVKVTYRPYIMPVSGLVDREVFVETNDPENPRLTFKVTAFVK</sequence>
<reference evidence="2 3" key="1">
    <citation type="journal article" date="2016" name="Nat. Commun.">
        <title>Thousands of microbial genomes shed light on interconnected biogeochemical processes in an aquifer system.</title>
        <authorList>
            <person name="Anantharaman K."/>
            <person name="Brown C.T."/>
            <person name="Hug L.A."/>
            <person name="Sharon I."/>
            <person name="Castelle C.J."/>
            <person name="Probst A.J."/>
            <person name="Thomas B.C."/>
            <person name="Singh A."/>
            <person name="Wilkins M.J."/>
            <person name="Karaoz U."/>
            <person name="Brodie E.L."/>
            <person name="Williams K.H."/>
            <person name="Hubbard S.S."/>
            <person name="Banfield J.F."/>
        </authorList>
    </citation>
    <scope>NUCLEOTIDE SEQUENCE [LARGE SCALE GENOMIC DNA]</scope>
</reference>
<dbReference type="AlphaFoldDB" id="A0A1F7I9L5"/>
<keyword evidence="1" id="KW-0472">Membrane</keyword>
<dbReference type="Pfam" id="PF07610">
    <property type="entry name" value="DUF1573"/>
    <property type="match status" value="1"/>
</dbReference>
<organism evidence="2 3">
    <name type="scientific">Candidatus Roizmanbacteria bacterium RIFCSPLOWO2_01_FULL_37_12</name>
    <dbReference type="NCBI Taxonomy" id="1802056"/>
    <lineage>
        <taxon>Bacteria</taxon>
        <taxon>Candidatus Roizmaniibacteriota</taxon>
    </lineage>
</organism>
<evidence type="ECO:0008006" key="4">
    <source>
        <dbReference type="Google" id="ProtNLM"/>
    </source>
</evidence>
<feature type="transmembrane region" description="Helical" evidence="1">
    <location>
        <begin position="6"/>
        <end position="24"/>
    </location>
</feature>
<dbReference type="InterPro" id="IPR011467">
    <property type="entry name" value="DUF1573"/>
</dbReference>
<comment type="caution">
    <text evidence="2">The sequence shown here is derived from an EMBL/GenBank/DDBJ whole genome shotgun (WGS) entry which is preliminary data.</text>
</comment>
<dbReference type="InterPro" id="IPR013783">
    <property type="entry name" value="Ig-like_fold"/>
</dbReference>
<protein>
    <recommendedName>
        <fullName evidence="4">DUF1573 domain-containing protein</fullName>
    </recommendedName>
</protein>
<evidence type="ECO:0000256" key="1">
    <source>
        <dbReference type="SAM" id="Phobius"/>
    </source>
</evidence>
<proteinExistence type="predicted"/>
<keyword evidence="1" id="KW-1133">Transmembrane helix</keyword>